<keyword evidence="1" id="KW-0472">Membrane</keyword>
<proteinExistence type="predicted"/>
<evidence type="ECO:0008006" key="4">
    <source>
        <dbReference type="Google" id="ProtNLM"/>
    </source>
</evidence>
<gene>
    <name evidence="2" type="ORF">ACHKAR_16085</name>
</gene>
<evidence type="ECO:0000256" key="1">
    <source>
        <dbReference type="SAM" id="Phobius"/>
    </source>
</evidence>
<dbReference type="RefSeq" id="WP_395418415.1">
    <property type="nucleotide sequence ID" value="NZ_JBIPKE010000019.1"/>
</dbReference>
<feature type="transmembrane region" description="Helical" evidence="1">
    <location>
        <begin position="6"/>
        <end position="23"/>
    </location>
</feature>
<dbReference type="PROSITE" id="PS51257">
    <property type="entry name" value="PROKAR_LIPOPROTEIN"/>
    <property type="match status" value="1"/>
</dbReference>
<reference evidence="2 3" key="1">
    <citation type="journal article" date="2013" name="Int. J. Syst. Evol. Microbiol.">
        <title>Marinoscillum luteum sp. nov., isolated from marine sediment.</title>
        <authorList>
            <person name="Cha I.T."/>
            <person name="Park S.J."/>
            <person name="Kim S.J."/>
            <person name="Kim J.G."/>
            <person name="Jung M.Y."/>
            <person name="Shin K.S."/>
            <person name="Kwon K.K."/>
            <person name="Yang S.H."/>
            <person name="Seo Y.S."/>
            <person name="Rhee S.K."/>
        </authorList>
    </citation>
    <scope>NUCLEOTIDE SEQUENCE [LARGE SCALE GENOMIC DNA]</scope>
    <source>
        <strain evidence="2 3">KCTC 23939</strain>
    </source>
</reference>
<name>A0ABW7NBH6_9BACT</name>
<keyword evidence="1" id="KW-0812">Transmembrane</keyword>
<keyword evidence="3" id="KW-1185">Reference proteome</keyword>
<keyword evidence="1" id="KW-1133">Transmembrane helix</keyword>
<protein>
    <recommendedName>
        <fullName evidence="4">DUF4270 domain-containing protein</fullName>
    </recommendedName>
</protein>
<organism evidence="2 3">
    <name type="scientific">Marinoscillum luteum</name>
    <dbReference type="NCBI Taxonomy" id="861051"/>
    <lineage>
        <taxon>Bacteria</taxon>
        <taxon>Pseudomonadati</taxon>
        <taxon>Bacteroidota</taxon>
        <taxon>Cytophagia</taxon>
        <taxon>Cytophagales</taxon>
        <taxon>Reichenbachiellaceae</taxon>
        <taxon>Marinoscillum</taxon>
    </lineage>
</organism>
<evidence type="ECO:0000313" key="2">
    <source>
        <dbReference type="EMBL" id="MFH6984976.1"/>
    </source>
</evidence>
<accession>A0ABW7NBH6</accession>
<dbReference type="Proteomes" id="UP001610063">
    <property type="component" value="Unassembled WGS sequence"/>
</dbReference>
<comment type="caution">
    <text evidence="2">The sequence shown here is derived from an EMBL/GenBank/DDBJ whole genome shotgun (WGS) entry which is preliminary data.</text>
</comment>
<evidence type="ECO:0000313" key="3">
    <source>
        <dbReference type="Proteomes" id="UP001610063"/>
    </source>
</evidence>
<sequence length="446" mass="49970">MDKLTYWITSGLAIVLVPFFFACDDPSRLGLELESEDNPIVTQKMEFVLPASTIYIDSLRTDQFTHSIFGQYEDSIAGKATVVSYNQYNIYGGVLPGGDSLEYVSTILSLKVAGQRAQRGLAGEQIIIHEVNDTLYNQPVYLADRKLDHRPETIADYTFDYNPLTDSIIQIPLTDTFGQFLYKRLEKATLGGVNQDSLLLGMYHYPPLALIPGAGNKGLFSFDLKDDTTRIYVNMKNAAGKLYHFSFDFSDAHYSQIDRDRSSGKFSDIVSEYEESNAITGRTHLDMVNGIHTKLDLSPYLDFVKSHEDFIINRATISMEVVPQDEFSYIETVPFIRNYFIKSNGKINGSGVSRGDGFNNAILTEADYASSGNSTNILTMAYNKDNSEYLANVTLFTQVLADDYTLSDEFLTEHLVITSPETISLGQTSFNKSGMKLTIFYTTLKD</sequence>
<dbReference type="EMBL" id="JBIPKE010000019">
    <property type="protein sequence ID" value="MFH6984976.1"/>
    <property type="molecule type" value="Genomic_DNA"/>
</dbReference>